<proteinExistence type="predicted"/>
<dbReference type="AlphaFoldDB" id="A0A261FSI4"/>
<protein>
    <submittedName>
        <fullName evidence="1">Uncharacterized protein</fullName>
    </submittedName>
</protein>
<organism evidence="1 2">
    <name type="scientific">Bifidobacterium lemurum</name>
    <dbReference type="NCBI Taxonomy" id="1603886"/>
    <lineage>
        <taxon>Bacteria</taxon>
        <taxon>Bacillati</taxon>
        <taxon>Actinomycetota</taxon>
        <taxon>Actinomycetes</taxon>
        <taxon>Bifidobacteriales</taxon>
        <taxon>Bifidobacteriaceae</taxon>
        <taxon>Bifidobacterium</taxon>
    </lineage>
</organism>
<name>A0A261FSI4_9BIFI</name>
<sequence length="40" mass="4451">MRNRANTCMMPPHVVSHSLDPIIRDSRGTDLFFDGSCGES</sequence>
<evidence type="ECO:0000313" key="2">
    <source>
        <dbReference type="Proteomes" id="UP000216352"/>
    </source>
</evidence>
<comment type="caution">
    <text evidence="1">The sequence shown here is derived from an EMBL/GenBank/DDBJ whole genome shotgun (WGS) entry which is preliminary data.</text>
</comment>
<gene>
    <name evidence="1" type="ORF">BLEM_0700</name>
</gene>
<dbReference type="EMBL" id="MWWX01000005">
    <property type="protein sequence ID" value="OZG62154.1"/>
    <property type="molecule type" value="Genomic_DNA"/>
</dbReference>
<accession>A0A261FSI4</accession>
<reference evidence="1 2" key="1">
    <citation type="journal article" date="2017" name="BMC Genomics">
        <title>Comparative genomic and phylogenomic analyses of the Bifidobacteriaceae family.</title>
        <authorList>
            <person name="Lugli G.A."/>
            <person name="Milani C."/>
            <person name="Turroni F."/>
            <person name="Duranti S."/>
            <person name="Mancabelli L."/>
            <person name="Mangifesta M."/>
            <person name="Ferrario C."/>
            <person name="Modesto M."/>
            <person name="Mattarelli P."/>
            <person name="Jiri K."/>
            <person name="van Sinderen D."/>
            <person name="Ventura M."/>
        </authorList>
    </citation>
    <scope>NUCLEOTIDE SEQUENCE [LARGE SCALE GENOMIC DNA]</scope>
    <source>
        <strain evidence="1 2">DSM 28807</strain>
    </source>
</reference>
<dbReference type="Proteomes" id="UP000216352">
    <property type="component" value="Unassembled WGS sequence"/>
</dbReference>
<evidence type="ECO:0000313" key="1">
    <source>
        <dbReference type="EMBL" id="OZG62154.1"/>
    </source>
</evidence>
<keyword evidence="2" id="KW-1185">Reference proteome</keyword>